<feature type="compositionally biased region" description="Basic and acidic residues" evidence="1">
    <location>
        <begin position="278"/>
        <end position="292"/>
    </location>
</feature>
<feature type="transmembrane region" description="Helical" evidence="2">
    <location>
        <begin position="335"/>
        <end position="355"/>
    </location>
</feature>
<evidence type="ECO:0000313" key="3">
    <source>
        <dbReference type="EMBL" id="KAG2260311.1"/>
    </source>
</evidence>
<sequence>MSSEVHVVKGVPEDVKTVDVSVKFSLEIKYSDGLITGCEGRNDQGRYSYEKEDTTFDGGFIKVEKEGTNTKADEKAEKQVLTERISPSSSQREQRESQGMVKALELELNQELHDLRGKVSEQESINLKLREELKEKELLVALSKDQEGKIKTANEKLTKVKSLAEENSQVNEIHQSTKNELINIQEHLGVEKSKLDAMASEIKKLTSVASEKSVLESKFDEVEKQLKSAEAQLKEEVEKVAELTLKLHEHETKASEQDSVDEEEAMKLHKSNLQETETMGKGEVDVKSRDNIDFSFPTPKQRKSKEESDHASASHSSSSSGNVTTTQKAETSHLMTLKIVLGVALVSVIIGIILGKKY</sequence>
<keyword evidence="4" id="KW-1185">Reference proteome</keyword>
<feature type="region of interest" description="Disordered" evidence="1">
    <location>
        <begin position="67"/>
        <end position="99"/>
    </location>
</feature>
<reference evidence="3 4" key="1">
    <citation type="submission" date="2020-02" db="EMBL/GenBank/DDBJ databases">
        <authorList>
            <person name="Ma Q."/>
            <person name="Huang Y."/>
            <person name="Song X."/>
            <person name="Pei D."/>
        </authorList>
    </citation>
    <scope>NUCLEOTIDE SEQUENCE [LARGE SCALE GENOMIC DNA]</scope>
    <source>
        <strain evidence="3">Sxm20200214</strain>
        <tissue evidence="3">Leaf</tissue>
    </source>
</reference>
<dbReference type="PANTHER" id="PTHR43049">
    <property type="entry name" value="EARLY ENDOSOME ANTIGEN"/>
    <property type="match status" value="1"/>
</dbReference>
<keyword evidence="2" id="KW-0472">Membrane</keyword>
<protein>
    <submittedName>
        <fullName evidence="3">Uncharacterized protein</fullName>
    </submittedName>
</protein>
<dbReference type="Proteomes" id="UP000886595">
    <property type="component" value="Unassembled WGS sequence"/>
</dbReference>
<keyword evidence="2" id="KW-0812">Transmembrane</keyword>
<evidence type="ECO:0000313" key="4">
    <source>
        <dbReference type="Proteomes" id="UP000886595"/>
    </source>
</evidence>
<organism evidence="3 4">
    <name type="scientific">Brassica carinata</name>
    <name type="common">Ethiopian mustard</name>
    <name type="synonym">Abyssinian cabbage</name>
    <dbReference type="NCBI Taxonomy" id="52824"/>
    <lineage>
        <taxon>Eukaryota</taxon>
        <taxon>Viridiplantae</taxon>
        <taxon>Streptophyta</taxon>
        <taxon>Embryophyta</taxon>
        <taxon>Tracheophyta</taxon>
        <taxon>Spermatophyta</taxon>
        <taxon>Magnoliopsida</taxon>
        <taxon>eudicotyledons</taxon>
        <taxon>Gunneridae</taxon>
        <taxon>Pentapetalae</taxon>
        <taxon>rosids</taxon>
        <taxon>malvids</taxon>
        <taxon>Brassicales</taxon>
        <taxon>Brassicaceae</taxon>
        <taxon>Brassiceae</taxon>
        <taxon>Brassica</taxon>
    </lineage>
</organism>
<gene>
    <name evidence="3" type="ORF">Bca52824_079605</name>
</gene>
<evidence type="ECO:0000256" key="1">
    <source>
        <dbReference type="SAM" id="MobiDB-lite"/>
    </source>
</evidence>
<feature type="compositionally biased region" description="Basic and acidic residues" evidence="1">
    <location>
        <begin position="67"/>
        <end position="81"/>
    </location>
</feature>
<dbReference type="AlphaFoldDB" id="A0A8X7U0W5"/>
<proteinExistence type="predicted"/>
<feature type="region of interest" description="Disordered" evidence="1">
    <location>
        <begin position="248"/>
        <end position="327"/>
    </location>
</feature>
<evidence type="ECO:0000256" key="2">
    <source>
        <dbReference type="SAM" id="Phobius"/>
    </source>
</evidence>
<comment type="caution">
    <text evidence="3">The sequence shown here is derived from an EMBL/GenBank/DDBJ whole genome shotgun (WGS) entry which is preliminary data.</text>
</comment>
<accession>A0A8X7U0W5</accession>
<name>A0A8X7U0W5_BRACI</name>
<dbReference type="PANTHER" id="PTHR43049:SF6">
    <property type="entry name" value="BZIP DOMAIN-CONTAINING PROTEIN"/>
    <property type="match status" value="1"/>
</dbReference>
<dbReference type="EMBL" id="JAAMPC010000015">
    <property type="protein sequence ID" value="KAG2260311.1"/>
    <property type="molecule type" value="Genomic_DNA"/>
</dbReference>
<keyword evidence="2" id="KW-1133">Transmembrane helix</keyword>
<dbReference type="OrthoDB" id="1091425at2759"/>